<evidence type="ECO:0000313" key="4">
    <source>
        <dbReference type="Proteomes" id="UP000309450"/>
    </source>
</evidence>
<protein>
    <submittedName>
        <fullName evidence="3">DedA family protein</fullName>
    </submittedName>
</protein>
<dbReference type="PANTHER" id="PTHR42709">
    <property type="entry name" value="ALKALINE PHOSPHATASE LIKE PROTEIN"/>
    <property type="match status" value="1"/>
</dbReference>
<name>A0A4S3MTB5_9RHOB</name>
<feature type="transmembrane region" description="Helical" evidence="1">
    <location>
        <begin position="117"/>
        <end position="142"/>
    </location>
</feature>
<feature type="transmembrane region" description="Helical" evidence="1">
    <location>
        <begin position="38"/>
        <end position="58"/>
    </location>
</feature>
<dbReference type="AlphaFoldDB" id="A0A4S3MTB5"/>
<organism evidence="3 4">
    <name type="scientific">Aliigemmobacter aestuarii</name>
    <dbReference type="NCBI Taxonomy" id="1445661"/>
    <lineage>
        <taxon>Bacteria</taxon>
        <taxon>Pseudomonadati</taxon>
        <taxon>Pseudomonadota</taxon>
        <taxon>Alphaproteobacteria</taxon>
        <taxon>Rhodobacterales</taxon>
        <taxon>Paracoccaceae</taxon>
        <taxon>Aliigemmobacter</taxon>
    </lineage>
</organism>
<evidence type="ECO:0000256" key="1">
    <source>
        <dbReference type="SAM" id="Phobius"/>
    </source>
</evidence>
<comment type="caution">
    <text evidence="3">The sequence shown here is derived from an EMBL/GenBank/DDBJ whole genome shotgun (WGS) entry which is preliminary data.</text>
</comment>
<sequence>MLALSGLFAAAFLAATLIPAQSEAVLVALIVAGGHPLWLLLTVATVGNVLGSVVNWVIGRFMMRFAGHPRFPFSETQVARAQGWYGRWGWISLFGAWLPVVGDPLTLAAGLMREPLWRFLIVVTLAKFGRYAALAAITLGAAG</sequence>
<keyword evidence="1" id="KW-0472">Membrane</keyword>
<dbReference type="Proteomes" id="UP000309450">
    <property type="component" value="Unassembled WGS sequence"/>
</dbReference>
<dbReference type="InterPro" id="IPR051311">
    <property type="entry name" value="DedA_domain"/>
</dbReference>
<dbReference type="OrthoDB" id="9814483at2"/>
<dbReference type="Pfam" id="PF09335">
    <property type="entry name" value="VTT_dom"/>
    <property type="match status" value="1"/>
</dbReference>
<keyword evidence="1" id="KW-0812">Transmembrane</keyword>
<evidence type="ECO:0000313" key="3">
    <source>
        <dbReference type="EMBL" id="THD85839.1"/>
    </source>
</evidence>
<feature type="domain" description="VTT" evidence="2">
    <location>
        <begin position="22"/>
        <end position="135"/>
    </location>
</feature>
<reference evidence="3 4" key="1">
    <citation type="submission" date="2019-04" db="EMBL/GenBank/DDBJ databases">
        <title>Draft genome sequence of Gemmobacter aestuarii sp. nov.</title>
        <authorList>
            <person name="Hameed A."/>
            <person name="Lin S.-Y."/>
            <person name="Shahina M."/>
            <person name="Lai W.-A."/>
            <person name="Young C.-C."/>
        </authorList>
    </citation>
    <scope>NUCLEOTIDE SEQUENCE [LARGE SCALE GENOMIC DNA]</scope>
    <source>
        <strain evidence="3 4">CC-PW-75</strain>
    </source>
</reference>
<keyword evidence="1" id="KW-1133">Transmembrane helix</keyword>
<feature type="transmembrane region" description="Helical" evidence="1">
    <location>
        <begin position="90"/>
        <end position="111"/>
    </location>
</feature>
<dbReference type="PANTHER" id="PTHR42709:SF4">
    <property type="entry name" value="INNER MEMBRANE PROTEIN YQAA"/>
    <property type="match status" value="1"/>
</dbReference>
<gene>
    <name evidence="3" type="ORF">E7811_03250</name>
</gene>
<keyword evidence="4" id="KW-1185">Reference proteome</keyword>
<dbReference type="InterPro" id="IPR032816">
    <property type="entry name" value="VTT_dom"/>
</dbReference>
<evidence type="ECO:0000259" key="2">
    <source>
        <dbReference type="Pfam" id="PF09335"/>
    </source>
</evidence>
<accession>A0A4S3MTB5</accession>
<proteinExistence type="predicted"/>
<dbReference type="EMBL" id="SSND01000001">
    <property type="protein sequence ID" value="THD85839.1"/>
    <property type="molecule type" value="Genomic_DNA"/>
</dbReference>